<accession>A0A430FP23</accession>
<name>A0A430FP23_9BIFI</name>
<dbReference type="AlphaFoldDB" id="A0A430FP23"/>
<feature type="transmembrane region" description="Helical" evidence="1">
    <location>
        <begin position="15"/>
        <end position="35"/>
    </location>
</feature>
<reference evidence="2 3" key="1">
    <citation type="submission" date="2018-09" db="EMBL/GenBank/DDBJ databases">
        <title>Characterization of the phylogenetic diversity of five novel species belonging to the genus Bifidobacterium.</title>
        <authorList>
            <person name="Lugli G.A."/>
            <person name="Duranti S."/>
            <person name="Milani C."/>
        </authorList>
    </citation>
    <scope>NUCLEOTIDE SEQUENCE [LARGE SCALE GENOMIC DNA]</scope>
    <source>
        <strain evidence="2 3">2036B</strain>
    </source>
</reference>
<keyword evidence="1" id="KW-1133">Transmembrane helix</keyword>
<keyword evidence="1" id="KW-0472">Membrane</keyword>
<feature type="transmembrane region" description="Helical" evidence="1">
    <location>
        <begin position="41"/>
        <end position="60"/>
    </location>
</feature>
<dbReference type="EMBL" id="QXGM01000003">
    <property type="protein sequence ID" value="RSX54554.1"/>
    <property type="molecule type" value="Genomic_DNA"/>
</dbReference>
<organism evidence="2 3">
    <name type="scientific">Bifidobacterium dolichotidis</name>
    <dbReference type="NCBI Taxonomy" id="2306976"/>
    <lineage>
        <taxon>Bacteria</taxon>
        <taxon>Bacillati</taxon>
        <taxon>Actinomycetota</taxon>
        <taxon>Actinomycetes</taxon>
        <taxon>Bifidobacteriales</taxon>
        <taxon>Bifidobacteriaceae</taxon>
        <taxon>Bifidobacterium</taxon>
    </lineage>
</organism>
<keyword evidence="3" id="KW-1185">Reference proteome</keyword>
<feature type="transmembrane region" description="Helical" evidence="1">
    <location>
        <begin position="72"/>
        <end position="91"/>
    </location>
</feature>
<gene>
    <name evidence="2" type="ORF">D2E26_1354</name>
</gene>
<keyword evidence="1" id="KW-0812">Transmembrane</keyword>
<dbReference type="Proteomes" id="UP000287609">
    <property type="component" value="Unassembled WGS sequence"/>
</dbReference>
<protein>
    <recommendedName>
        <fullName evidence="4">DUF5067 domain-containing protein</fullName>
    </recommendedName>
</protein>
<sequence length="240" mass="26317">MTVSHQPQVRKKQPLQLVLSIVCLVIGVMSLAVSWIKVPMINLMAGTLALVGLVLSIISLVKMARDTRGIHIFTIAGAVFSVIALLVTIVVSSTTAAANQKLVKAPYFQTPYSSGKMYKSEGQLDNAYLKIEDISVTPGDKYFSPTISVRVKWKNTSDDEKTFFDAISIKVLQNGKRLTDRDFHDAYVAAPNSWRTEELIFNLDNGSSDITVIGADNVPSPNQDKVVQKFSVRAGKALEQ</sequence>
<evidence type="ECO:0000256" key="1">
    <source>
        <dbReference type="SAM" id="Phobius"/>
    </source>
</evidence>
<evidence type="ECO:0000313" key="3">
    <source>
        <dbReference type="Proteomes" id="UP000287609"/>
    </source>
</evidence>
<evidence type="ECO:0000313" key="2">
    <source>
        <dbReference type="EMBL" id="RSX54554.1"/>
    </source>
</evidence>
<comment type="caution">
    <text evidence="2">The sequence shown here is derived from an EMBL/GenBank/DDBJ whole genome shotgun (WGS) entry which is preliminary data.</text>
</comment>
<evidence type="ECO:0008006" key="4">
    <source>
        <dbReference type="Google" id="ProtNLM"/>
    </source>
</evidence>
<proteinExistence type="predicted"/>